<dbReference type="EMBL" id="CM018032">
    <property type="protein sequence ID" value="KAA8546949.1"/>
    <property type="molecule type" value="Genomic_DNA"/>
</dbReference>
<evidence type="ECO:0000313" key="1">
    <source>
        <dbReference type="EMBL" id="KAA8546949.1"/>
    </source>
</evidence>
<sequence length="388" mass="41391">MAFSQSLHAKINGLHVVEEKEPTCSLHAKVPQPLFCQEPNHLPSTMVVAQNDLPNVVFATRSPEVTANDFEDGEVFTNTPVVVESDSPSRLTWAGRASSGEFIPQEALELEEEYGGFSVNPNFLHCSVNHSHGETNNGGGTKGSHVRGELHASVELASTHRAYLRMPQAQSDCQQASTVARPNLSQNTQASTCYESSRAVRLLQQNLPPISTKPSPAYAPSTDVTFQQKHMVWPNPHSANQQLQHSTRLPQPNPKATCPLLHKHHLTASVQAGSVLASVHVATHASYVSVSNPMAGNSGGEKEAYSKAISSISLGPSDDAAASQYGSLAGAHIAVAQSSDGALNASHGIAKGQALLVKYDIHYSLQQLSQKGTNVSIPPTAKPIPCHH</sequence>
<accession>A0A5J5BVD0</accession>
<gene>
    <name evidence="1" type="ORF">F0562_003378</name>
</gene>
<keyword evidence="2" id="KW-1185">Reference proteome</keyword>
<dbReference type="Proteomes" id="UP000325577">
    <property type="component" value="Linkage Group LG1"/>
</dbReference>
<proteinExistence type="predicted"/>
<name>A0A5J5BVD0_9ASTE</name>
<organism evidence="1 2">
    <name type="scientific">Nyssa sinensis</name>
    <dbReference type="NCBI Taxonomy" id="561372"/>
    <lineage>
        <taxon>Eukaryota</taxon>
        <taxon>Viridiplantae</taxon>
        <taxon>Streptophyta</taxon>
        <taxon>Embryophyta</taxon>
        <taxon>Tracheophyta</taxon>
        <taxon>Spermatophyta</taxon>
        <taxon>Magnoliopsida</taxon>
        <taxon>eudicotyledons</taxon>
        <taxon>Gunneridae</taxon>
        <taxon>Pentapetalae</taxon>
        <taxon>asterids</taxon>
        <taxon>Cornales</taxon>
        <taxon>Nyssaceae</taxon>
        <taxon>Nyssa</taxon>
    </lineage>
</organism>
<reference evidence="1 2" key="1">
    <citation type="submission" date="2019-09" db="EMBL/GenBank/DDBJ databases">
        <title>A chromosome-level genome assembly of the Chinese tupelo Nyssa sinensis.</title>
        <authorList>
            <person name="Yang X."/>
            <person name="Kang M."/>
            <person name="Yang Y."/>
            <person name="Xiong H."/>
            <person name="Wang M."/>
            <person name="Zhang Z."/>
            <person name="Wang Z."/>
            <person name="Wu H."/>
            <person name="Ma T."/>
            <person name="Liu J."/>
            <person name="Xi Z."/>
        </authorList>
    </citation>
    <scope>NUCLEOTIDE SEQUENCE [LARGE SCALE GENOMIC DNA]</scope>
    <source>
        <strain evidence="1">J267</strain>
        <tissue evidence="1">Leaf</tissue>
    </source>
</reference>
<dbReference type="AlphaFoldDB" id="A0A5J5BVD0"/>
<evidence type="ECO:0000313" key="2">
    <source>
        <dbReference type="Proteomes" id="UP000325577"/>
    </source>
</evidence>
<protein>
    <submittedName>
        <fullName evidence="1">Uncharacterized protein</fullName>
    </submittedName>
</protein>